<proteinExistence type="predicted"/>
<evidence type="ECO:0000313" key="3">
    <source>
        <dbReference type="Proteomes" id="UP000886998"/>
    </source>
</evidence>
<feature type="signal peptide" evidence="1">
    <location>
        <begin position="1"/>
        <end position="23"/>
    </location>
</feature>
<dbReference type="AlphaFoldDB" id="A0A8X6J5L7"/>
<keyword evidence="3" id="KW-1185">Reference proteome</keyword>
<reference evidence="2" key="1">
    <citation type="submission" date="2020-08" db="EMBL/GenBank/DDBJ databases">
        <title>Multicomponent nature underlies the extraordinary mechanical properties of spider dragline silk.</title>
        <authorList>
            <person name="Kono N."/>
            <person name="Nakamura H."/>
            <person name="Mori M."/>
            <person name="Yoshida Y."/>
            <person name="Ohtoshi R."/>
            <person name="Malay A.D."/>
            <person name="Moran D.A.P."/>
            <person name="Tomita M."/>
            <person name="Numata K."/>
            <person name="Arakawa K."/>
        </authorList>
    </citation>
    <scope>NUCLEOTIDE SEQUENCE</scope>
</reference>
<comment type="caution">
    <text evidence="2">The sequence shown here is derived from an EMBL/GenBank/DDBJ whole genome shotgun (WGS) entry which is preliminary data.</text>
</comment>
<dbReference type="Proteomes" id="UP000886998">
    <property type="component" value="Unassembled WGS sequence"/>
</dbReference>
<gene>
    <name evidence="2" type="ORF">TNIN_159131</name>
</gene>
<evidence type="ECO:0000256" key="1">
    <source>
        <dbReference type="SAM" id="SignalP"/>
    </source>
</evidence>
<organism evidence="2 3">
    <name type="scientific">Trichonephila inaurata madagascariensis</name>
    <dbReference type="NCBI Taxonomy" id="2747483"/>
    <lineage>
        <taxon>Eukaryota</taxon>
        <taxon>Metazoa</taxon>
        <taxon>Ecdysozoa</taxon>
        <taxon>Arthropoda</taxon>
        <taxon>Chelicerata</taxon>
        <taxon>Arachnida</taxon>
        <taxon>Araneae</taxon>
        <taxon>Araneomorphae</taxon>
        <taxon>Entelegynae</taxon>
        <taxon>Araneoidea</taxon>
        <taxon>Nephilidae</taxon>
        <taxon>Trichonephila</taxon>
        <taxon>Trichonephila inaurata</taxon>
    </lineage>
</organism>
<accession>A0A8X6J5L7</accession>
<sequence length="90" mass="10311">MNFVFHLFVVIFVALNAAIFTSAGCDDDSDEESFFSLISYDVQILSDEERTPLETFVNTVVETVYERDTLKDVFDISDTPSLQFQQYSYA</sequence>
<evidence type="ECO:0000313" key="2">
    <source>
        <dbReference type="EMBL" id="GFS37682.1"/>
    </source>
</evidence>
<feature type="chain" id="PRO_5036491440" evidence="1">
    <location>
        <begin position="24"/>
        <end position="90"/>
    </location>
</feature>
<protein>
    <submittedName>
        <fullName evidence="2">Uncharacterized protein</fullName>
    </submittedName>
</protein>
<dbReference type="EMBL" id="BMAV01025006">
    <property type="protein sequence ID" value="GFS37682.1"/>
    <property type="molecule type" value="Genomic_DNA"/>
</dbReference>
<dbReference type="OrthoDB" id="6435934at2759"/>
<keyword evidence="1" id="KW-0732">Signal</keyword>
<name>A0A8X6J5L7_9ARAC</name>